<keyword evidence="3 11" id="KW-0808">Transferase</keyword>
<dbReference type="AlphaFoldDB" id="A0A210RWW2"/>
<evidence type="ECO:0000256" key="11">
    <source>
        <dbReference type="HAMAP-Rule" id="MF_00190"/>
    </source>
</evidence>
<evidence type="ECO:0000256" key="5">
    <source>
        <dbReference type="ARBA" id="ARBA00022737"/>
    </source>
</evidence>
<dbReference type="Proteomes" id="UP000196880">
    <property type="component" value="Unassembled WGS sequence"/>
</dbReference>
<evidence type="ECO:0000259" key="12">
    <source>
        <dbReference type="PROSITE" id="PS50035"/>
    </source>
</evidence>
<feature type="domain" description="PLD phosphodiesterase" evidence="12">
    <location>
        <begin position="405"/>
        <end position="432"/>
    </location>
</feature>
<feature type="transmembrane region" description="Helical" evidence="11">
    <location>
        <begin position="20"/>
        <end position="38"/>
    </location>
</feature>
<name>A0A210RWW2_9BURK</name>
<evidence type="ECO:0000256" key="7">
    <source>
        <dbReference type="ARBA" id="ARBA00023098"/>
    </source>
</evidence>
<feature type="active site" evidence="11">
    <location>
        <position position="232"/>
    </location>
</feature>
<dbReference type="Pfam" id="PF13091">
    <property type="entry name" value="PLDc_2"/>
    <property type="match status" value="2"/>
</dbReference>
<dbReference type="InterPro" id="IPR001736">
    <property type="entry name" value="PLipase_D/transphosphatidylase"/>
</dbReference>
<evidence type="ECO:0000256" key="4">
    <source>
        <dbReference type="ARBA" id="ARBA00022692"/>
    </source>
</evidence>
<dbReference type="InterPro" id="IPR025202">
    <property type="entry name" value="PLD-like_dom"/>
</dbReference>
<dbReference type="CDD" id="cd09158">
    <property type="entry name" value="PLDc_EcCLS_like_2"/>
    <property type="match status" value="1"/>
</dbReference>
<evidence type="ECO:0000256" key="9">
    <source>
        <dbReference type="ARBA" id="ARBA00023209"/>
    </source>
</evidence>
<comment type="catalytic activity">
    <reaction evidence="11">
        <text>2 a 1,2-diacyl-sn-glycero-3-phospho-(1'-sn-glycerol) = a cardiolipin + glycerol</text>
        <dbReference type="Rhea" id="RHEA:31451"/>
        <dbReference type="ChEBI" id="CHEBI:17754"/>
        <dbReference type="ChEBI" id="CHEBI:62237"/>
        <dbReference type="ChEBI" id="CHEBI:64716"/>
    </reaction>
</comment>
<evidence type="ECO:0000256" key="10">
    <source>
        <dbReference type="ARBA" id="ARBA00023264"/>
    </source>
</evidence>
<reference evidence="13 14" key="1">
    <citation type="submission" date="2017-03" db="EMBL/GenBank/DDBJ databases">
        <title>New species Polynucleobacter sp. MWH-EgelM1-30-B4.</title>
        <authorList>
            <person name="Hahn M.W."/>
        </authorList>
    </citation>
    <scope>NUCLEOTIDE SEQUENCE [LARGE SCALE GENOMIC DNA]</scope>
    <source>
        <strain evidence="13 14">MWH-EgelM1-30-B4</strain>
    </source>
</reference>
<gene>
    <name evidence="11" type="primary">clsA</name>
    <name evidence="13" type="ORF">B6A14_06495</name>
</gene>
<dbReference type="PANTHER" id="PTHR21248">
    <property type="entry name" value="CARDIOLIPIN SYNTHASE"/>
    <property type="match status" value="1"/>
</dbReference>
<evidence type="ECO:0000313" key="14">
    <source>
        <dbReference type="Proteomes" id="UP000196880"/>
    </source>
</evidence>
<organism evidence="13 14">
    <name type="scientific">Polynucleobacter hirudinilacicola</name>
    <dbReference type="NCBI Taxonomy" id="1743166"/>
    <lineage>
        <taxon>Bacteria</taxon>
        <taxon>Pseudomonadati</taxon>
        <taxon>Pseudomonadota</taxon>
        <taxon>Betaproteobacteria</taxon>
        <taxon>Burkholderiales</taxon>
        <taxon>Burkholderiaceae</taxon>
        <taxon>Polynucleobacter</taxon>
    </lineage>
</organism>
<feature type="active site" evidence="11">
    <location>
        <position position="412"/>
    </location>
</feature>
<comment type="similarity">
    <text evidence="11">Belongs to the phospholipase D family. Cardiolipin synthase subfamily. ClsA sub-subfamily.</text>
</comment>
<dbReference type="NCBIfam" id="TIGR04265">
    <property type="entry name" value="bac_cardiolipin"/>
    <property type="match status" value="1"/>
</dbReference>
<keyword evidence="5" id="KW-0677">Repeat</keyword>
<feature type="active site" evidence="11">
    <location>
        <position position="234"/>
    </location>
</feature>
<keyword evidence="8 11" id="KW-0472">Membrane</keyword>
<evidence type="ECO:0000256" key="1">
    <source>
        <dbReference type="ARBA" id="ARBA00022475"/>
    </source>
</evidence>
<dbReference type="SMART" id="SM00155">
    <property type="entry name" value="PLDc"/>
    <property type="match status" value="2"/>
</dbReference>
<dbReference type="GO" id="GO:0008808">
    <property type="term" value="F:cardiolipin synthase activity"/>
    <property type="evidence" value="ECO:0007669"/>
    <property type="project" value="UniProtKB-UniRule"/>
</dbReference>
<keyword evidence="4 11" id="KW-0812">Transmembrane</keyword>
<comment type="subcellular location">
    <subcellularLocation>
        <location evidence="11">Cell membrane</location>
        <topology evidence="11">Multi-pass membrane protein</topology>
    </subcellularLocation>
</comment>
<evidence type="ECO:0000313" key="13">
    <source>
        <dbReference type="EMBL" id="OWF65444.1"/>
    </source>
</evidence>
<comment type="caution">
    <text evidence="13">The sequence shown here is derived from an EMBL/GenBank/DDBJ whole genome shotgun (WGS) entry which is preliminary data.</text>
</comment>
<evidence type="ECO:0000256" key="2">
    <source>
        <dbReference type="ARBA" id="ARBA00022516"/>
    </source>
</evidence>
<keyword evidence="2 11" id="KW-0444">Lipid biosynthesis</keyword>
<sequence length="492" mass="55631">MNDLLSIFLKHIFELNINWLLYIHFILVTYFIGVIISVRRPVGVAFAWIFIVMTFPVLGISLYVLIGERPVGRKLTKKITRMNREYTSITEKACQDYAEDRKQIPLEGRALSLLAEAKNGSPVVAGNKLELHTDSLEILQCFIDEINQAKKSLNLEFYIWALGGSADEVGEAMIAAAKRGVACRVLLDSLGSKDWFKSKWPRRFRNAGIQVTEALPVQIGRFQFRRADLRLHRKIFVVDGAIVWTGSMNLVDPRTFKQDSGVGEWVDAMVRVEGPVAAQFELTFAFDWSVDNPSITHFNECIPIKAPHKGAVLAQKLASGPVYRDDILYQVLLSAILDAQEELTITTPYFGPDDGLLQALMAAARRGVNVTLIIPKLNDSTLVAWSSKSYYGDLLRSGVKIAEFHGGLLHTKSLLIDKRTAIFGSVNFDQRSLRLNFEISLIVYNEDFCIKLQKLINSYLEKSDYVELADWIKRPRWHHYLENAAHLTSPLL</sequence>
<dbReference type="PANTHER" id="PTHR21248:SF22">
    <property type="entry name" value="PHOSPHOLIPASE D"/>
    <property type="match status" value="1"/>
</dbReference>
<feature type="domain" description="PLD phosphodiesterase" evidence="12">
    <location>
        <begin position="227"/>
        <end position="254"/>
    </location>
</feature>
<feature type="active site" evidence="11">
    <location>
        <position position="239"/>
    </location>
</feature>
<protein>
    <recommendedName>
        <fullName evidence="11">Cardiolipin synthase A</fullName>
        <shortName evidence="11">CL synthase</shortName>
        <ecNumber evidence="11">2.7.8.-</ecNumber>
    </recommendedName>
</protein>
<keyword evidence="6 11" id="KW-1133">Transmembrane helix</keyword>
<dbReference type="EC" id="2.7.8.-" evidence="11"/>
<keyword evidence="1 11" id="KW-1003">Cell membrane</keyword>
<proteinExistence type="inferred from homology"/>
<comment type="function">
    <text evidence="11">Catalyzes the reversible phosphatidyl group transfer from one phosphatidylglycerol molecule to another to form cardiolipin (CL) (diphosphatidylglycerol) and glycerol.</text>
</comment>
<dbReference type="RefSeq" id="WP_087909687.1">
    <property type="nucleotide sequence ID" value="NZ_NAIA01000003.1"/>
</dbReference>
<dbReference type="SUPFAM" id="SSF56024">
    <property type="entry name" value="Phospholipase D/nuclease"/>
    <property type="match status" value="2"/>
</dbReference>
<evidence type="ECO:0000256" key="6">
    <source>
        <dbReference type="ARBA" id="ARBA00022989"/>
    </source>
</evidence>
<keyword evidence="9 11" id="KW-0594">Phospholipid biosynthesis</keyword>
<keyword evidence="7 11" id="KW-0443">Lipid metabolism</keyword>
<keyword evidence="10 11" id="KW-1208">Phospholipid metabolism</keyword>
<dbReference type="InterPro" id="IPR022924">
    <property type="entry name" value="Cardiolipin_synthase"/>
</dbReference>
<feature type="active site" evidence="11">
    <location>
        <position position="410"/>
    </location>
</feature>
<keyword evidence="14" id="KW-1185">Reference proteome</keyword>
<dbReference type="InterPro" id="IPR030840">
    <property type="entry name" value="CL_synthase_A"/>
</dbReference>
<dbReference type="HAMAP" id="MF_00190">
    <property type="entry name" value="Cardiolipin_synth_ClsA"/>
    <property type="match status" value="1"/>
</dbReference>
<evidence type="ECO:0000256" key="8">
    <source>
        <dbReference type="ARBA" id="ARBA00023136"/>
    </source>
</evidence>
<dbReference type="GO" id="GO:0005886">
    <property type="term" value="C:plasma membrane"/>
    <property type="evidence" value="ECO:0007669"/>
    <property type="project" value="UniProtKB-SubCell"/>
</dbReference>
<dbReference type="Gene3D" id="3.30.870.10">
    <property type="entry name" value="Endonuclease Chain A"/>
    <property type="match status" value="2"/>
</dbReference>
<feature type="active site" evidence="11">
    <location>
        <position position="417"/>
    </location>
</feature>
<dbReference type="CDD" id="cd09152">
    <property type="entry name" value="PLDc_EcCLS_like_1"/>
    <property type="match status" value="1"/>
</dbReference>
<dbReference type="EMBL" id="NAIA01000003">
    <property type="protein sequence ID" value="OWF65444.1"/>
    <property type="molecule type" value="Genomic_DNA"/>
</dbReference>
<accession>A0A210RWW2</accession>
<dbReference type="PROSITE" id="PS50035">
    <property type="entry name" value="PLD"/>
    <property type="match status" value="2"/>
</dbReference>
<evidence type="ECO:0000256" key="3">
    <source>
        <dbReference type="ARBA" id="ARBA00022679"/>
    </source>
</evidence>
<feature type="transmembrane region" description="Helical" evidence="11">
    <location>
        <begin position="45"/>
        <end position="66"/>
    </location>
</feature>
<dbReference type="GO" id="GO:0032049">
    <property type="term" value="P:cardiolipin biosynthetic process"/>
    <property type="evidence" value="ECO:0007669"/>
    <property type="project" value="UniProtKB-UniRule"/>
</dbReference>
<dbReference type="OrthoDB" id="9762009at2"/>